<accession>A0A392TV48</accession>
<feature type="region of interest" description="Disordered" evidence="1">
    <location>
        <begin position="1"/>
        <end position="28"/>
    </location>
</feature>
<dbReference type="Proteomes" id="UP000265520">
    <property type="component" value="Unassembled WGS sequence"/>
</dbReference>
<organism evidence="2 3">
    <name type="scientific">Trifolium medium</name>
    <dbReference type="NCBI Taxonomy" id="97028"/>
    <lineage>
        <taxon>Eukaryota</taxon>
        <taxon>Viridiplantae</taxon>
        <taxon>Streptophyta</taxon>
        <taxon>Embryophyta</taxon>
        <taxon>Tracheophyta</taxon>
        <taxon>Spermatophyta</taxon>
        <taxon>Magnoliopsida</taxon>
        <taxon>eudicotyledons</taxon>
        <taxon>Gunneridae</taxon>
        <taxon>Pentapetalae</taxon>
        <taxon>rosids</taxon>
        <taxon>fabids</taxon>
        <taxon>Fabales</taxon>
        <taxon>Fabaceae</taxon>
        <taxon>Papilionoideae</taxon>
        <taxon>50 kb inversion clade</taxon>
        <taxon>NPAAA clade</taxon>
        <taxon>Hologalegina</taxon>
        <taxon>IRL clade</taxon>
        <taxon>Trifolieae</taxon>
        <taxon>Trifolium</taxon>
    </lineage>
</organism>
<feature type="non-terminal residue" evidence="2">
    <location>
        <position position="1"/>
    </location>
</feature>
<name>A0A392TV48_9FABA</name>
<sequence length="52" mass="5654">VAAQTKDSPVPIENEPNSSKITDSESPEFGTKVMQRAIASPRTTTGQIYMMI</sequence>
<evidence type="ECO:0000313" key="3">
    <source>
        <dbReference type="Proteomes" id="UP000265520"/>
    </source>
</evidence>
<keyword evidence="3" id="KW-1185">Reference proteome</keyword>
<reference evidence="2 3" key="1">
    <citation type="journal article" date="2018" name="Front. Plant Sci.">
        <title>Red Clover (Trifolium pratense) and Zigzag Clover (T. medium) - A Picture of Genomic Similarities and Differences.</title>
        <authorList>
            <person name="Dluhosova J."/>
            <person name="Istvanek J."/>
            <person name="Nedelnik J."/>
            <person name="Repkova J."/>
        </authorList>
    </citation>
    <scope>NUCLEOTIDE SEQUENCE [LARGE SCALE GENOMIC DNA]</scope>
    <source>
        <strain evidence="3">cv. 10/8</strain>
        <tissue evidence="2">Leaf</tissue>
    </source>
</reference>
<comment type="caution">
    <text evidence="2">The sequence shown here is derived from an EMBL/GenBank/DDBJ whole genome shotgun (WGS) entry which is preliminary data.</text>
</comment>
<evidence type="ECO:0000256" key="1">
    <source>
        <dbReference type="SAM" id="MobiDB-lite"/>
    </source>
</evidence>
<dbReference type="EMBL" id="LXQA010653247">
    <property type="protein sequence ID" value="MCI64317.1"/>
    <property type="molecule type" value="Genomic_DNA"/>
</dbReference>
<evidence type="ECO:0000313" key="2">
    <source>
        <dbReference type="EMBL" id="MCI64317.1"/>
    </source>
</evidence>
<dbReference type="AlphaFoldDB" id="A0A392TV48"/>
<protein>
    <submittedName>
        <fullName evidence="2">Uncharacterized protein</fullName>
    </submittedName>
</protein>
<proteinExistence type="predicted"/>